<dbReference type="Pfam" id="PF17775">
    <property type="entry name" value="YchJ_M-like"/>
    <property type="match status" value="1"/>
</dbReference>
<dbReference type="AlphaFoldDB" id="A0A0C2ZSH8"/>
<dbReference type="RefSeq" id="WP_020970175.1">
    <property type="nucleotide sequence ID" value="NZ_JAGYWG010000011.1"/>
</dbReference>
<evidence type="ECO:0000313" key="4">
    <source>
        <dbReference type="EMBL" id="KAB2581997.1"/>
    </source>
</evidence>
<reference evidence="4 5" key="1">
    <citation type="journal article" date="2017" name="Poromechanics V (2013)">
        <title>Genomic Characterization of the Arsenic-Tolerant Actinobacterium, &lt;i&gt;Rhodococcus erythropolis&lt;/i&gt; S43.</title>
        <authorList>
            <person name="Retamal-Morales G."/>
            <person name="Mehnert M."/>
            <person name="Schwabe R."/>
            <person name="Tischler D."/>
            <person name="Schloemann M."/>
            <person name="Levican G.J."/>
        </authorList>
    </citation>
    <scope>NUCLEOTIDE SEQUENCE [LARGE SCALE GENOMIC DNA]</scope>
    <source>
        <strain evidence="4 5">S43</strain>
    </source>
</reference>
<organism evidence="4 5">
    <name type="scientific">Rhodococcus erythropolis</name>
    <name type="common">Arthrobacter picolinophilus</name>
    <dbReference type="NCBI Taxonomy" id="1833"/>
    <lineage>
        <taxon>Bacteria</taxon>
        <taxon>Bacillati</taxon>
        <taxon>Actinomycetota</taxon>
        <taxon>Actinomycetes</taxon>
        <taxon>Mycobacteriales</taxon>
        <taxon>Nocardiaceae</taxon>
        <taxon>Rhodococcus</taxon>
        <taxon>Rhodococcus erythropolis group</taxon>
    </lineage>
</organism>
<evidence type="ECO:0000259" key="3">
    <source>
        <dbReference type="Pfam" id="PF17775"/>
    </source>
</evidence>
<protein>
    <recommendedName>
        <fullName evidence="2">UPF0225 protein BS297_28040</fullName>
    </recommendedName>
</protein>
<comment type="similarity">
    <text evidence="1 2">Belongs to the UPF0225 family.</text>
</comment>
<sequence length="136" mass="15441">MTSRRPTTPNPTDPCPCGSGNALAECCGKYISGEAHAPTAETLMRSRYTAFAVMDDEYLTQTWHPDHRPTELDLDPDQTWLRLEILDTERGGLFDSDGVVEFRAHYTFGRERGMLHERSRFARTEGKWLYVDGDIG</sequence>
<accession>A0A0C2ZSH8</accession>
<dbReference type="InterPro" id="IPR032710">
    <property type="entry name" value="NTF2-like_dom_sf"/>
</dbReference>
<proteinExistence type="inferred from homology"/>
<dbReference type="InterPro" id="IPR023006">
    <property type="entry name" value="YchJ-like"/>
</dbReference>
<gene>
    <name evidence="4" type="ORF">BS297_28040</name>
</gene>
<dbReference type="Pfam" id="PF02810">
    <property type="entry name" value="SEC-C"/>
    <property type="match status" value="1"/>
</dbReference>
<dbReference type="Proteomes" id="UP000325576">
    <property type="component" value="Unassembled WGS sequence"/>
</dbReference>
<dbReference type="SUPFAM" id="SSF103642">
    <property type="entry name" value="Sec-C motif"/>
    <property type="match status" value="1"/>
</dbReference>
<feature type="domain" description="YchJ-like middle NTF2-like" evidence="3">
    <location>
        <begin position="39"/>
        <end position="133"/>
    </location>
</feature>
<evidence type="ECO:0000256" key="1">
    <source>
        <dbReference type="ARBA" id="ARBA00010839"/>
    </source>
</evidence>
<evidence type="ECO:0000256" key="2">
    <source>
        <dbReference type="HAMAP-Rule" id="MF_00612"/>
    </source>
</evidence>
<dbReference type="SUPFAM" id="SSF54427">
    <property type="entry name" value="NTF2-like"/>
    <property type="match status" value="1"/>
</dbReference>
<dbReference type="PANTHER" id="PTHR33747">
    <property type="entry name" value="UPF0225 PROTEIN SCO1677"/>
    <property type="match status" value="1"/>
</dbReference>
<name>A0A0C2ZSH8_RHOER</name>
<dbReference type="HAMAP" id="MF_00612">
    <property type="entry name" value="UPF0225"/>
    <property type="match status" value="1"/>
</dbReference>
<dbReference type="EMBL" id="MRBO01000752">
    <property type="protein sequence ID" value="KAB2581997.1"/>
    <property type="molecule type" value="Genomic_DNA"/>
</dbReference>
<dbReference type="InterPro" id="IPR048469">
    <property type="entry name" value="YchJ-like_M"/>
</dbReference>
<comment type="caution">
    <text evidence="4">The sequence shown here is derived from an EMBL/GenBank/DDBJ whole genome shotgun (WGS) entry which is preliminary data.</text>
</comment>
<dbReference type="PANTHER" id="PTHR33747:SF1">
    <property type="entry name" value="ADENYLATE CYCLASE-ASSOCIATED CAP C-TERMINAL DOMAIN-CONTAINING PROTEIN"/>
    <property type="match status" value="1"/>
</dbReference>
<evidence type="ECO:0000313" key="5">
    <source>
        <dbReference type="Proteomes" id="UP000325576"/>
    </source>
</evidence>
<dbReference type="Gene3D" id="3.10.450.50">
    <property type="match status" value="1"/>
</dbReference>
<dbReference type="InterPro" id="IPR004027">
    <property type="entry name" value="SEC_C_motif"/>
</dbReference>